<proteinExistence type="predicted"/>
<sequence>MEKGVTEANISRTSPALIREGVIPGCTGVCGFNSPWADKNQISDCKAKPTLLLEGVSTNRVLLGGCRKHLIPSFADWGYSPLEVNHLPAQLAQDGRRKCVLEELTLGPQEGAWPWGQPPTQLRPHSLPVSYPAHDSRHPHRRRWLENSFAWTPGHCLVLGSEKSCASCMWVQPTPEKQLLSENKGTGKRLVKDVPWALTTARRFAWH</sequence>
<protein>
    <submittedName>
        <fullName evidence="2">Uncharacterized protein LOC123613546 isoform X2</fullName>
    </submittedName>
</protein>
<name>A0AC58PGS1_CAMBA</name>
<organism evidence="1 2">
    <name type="scientific">Camelus bactrianus</name>
    <name type="common">Bactrian camel</name>
    <dbReference type="NCBI Taxonomy" id="9837"/>
    <lineage>
        <taxon>Eukaryota</taxon>
        <taxon>Metazoa</taxon>
        <taxon>Chordata</taxon>
        <taxon>Craniata</taxon>
        <taxon>Vertebrata</taxon>
        <taxon>Euteleostomi</taxon>
        <taxon>Mammalia</taxon>
        <taxon>Eutheria</taxon>
        <taxon>Laurasiatheria</taxon>
        <taxon>Artiodactyla</taxon>
        <taxon>Tylopoda</taxon>
        <taxon>Camelidae</taxon>
        <taxon>Camelus</taxon>
    </lineage>
</organism>
<accession>A0AC58PGS1</accession>
<reference evidence="2" key="1">
    <citation type="submission" date="2025-08" db="UniProtKB">
        <authorList>
            <consortium name="RefSeq"/>
        </authorList>
    </citation>
    <scope>IDENTIFICATION</scope>
    <source>
        <tissue evidence="2">Blood</tissue>
    </source>
</reference>
<evidence type="ECO:0000313" key="1">
    <source>
        <dbReference type="Proteomes" id="UP001732780"/>
    </source>
</evidence>
<dbReference type="Proteomes" id="UP001732780">
    <property type="component" value="Chromosome 25"/>
</dbReference>
<gene>
    <name evidence="2" type="primary">LOC123613546</name>
</gene>
<evidence type="ECO:0000313" key="2">
    <source>
        <dbReference type="RefSeq" id="XP_074209221.1"/>
    </source>
</evidence>
<dbReference type="RefSeq" id="XP_074209221.1">
    <property type="nucleotide sequence ID" value="XM_074353120.1"/>
</dbReference>
<keyword evidence="1" id="KW-1185">Reference proteome</keyword>